<gene>
    <name evidence="1" type="ORF">OMM_10241</name>
</gene>
<organism evidence="1 2">
    <name type="scientific">Candidatus Magnetoglobus multicellularis str. Araruama</name>
    <dbReference type="NCBI Taxonomy" id="890399"/>
    <lineage>
        <taxon>Bacteria</taxon>
        <taxon>Pseudomonadati</taxon>
        <taxon>Thermodesulfobacteriota</taxon>
        <taxon>Desulfobacteria</taxon>
        <taxon>Desulfobacterales</taxon>
        <taxon>Desulfobacteraceae</taxon>
        <taxon>Candidatus Magnetoglobus</taxon>
    </lineage>
</organism>
<sequence>KTITATMEIKTFVLSIQGSEPITINNARQSLPFSKVYEIHTPITLESDSERFNCWEENTHICENSYTFMINSDMAITASFYPVPDWKTTIHVERLVDNADTIEQSSVILGTASQAYSKIASEPPDNYSCHIALNNQSLDVMKKRYPTKQSQ</sequence>
<comment type="caution">
    <text evidence="1">The sequence shown here is derived from an EMBL/GenBank/DDBJ whole genome shotgun (WGS) entry which is preliminary data.</text>
</comment>
<protein>
    <recommendedName>
        <fullName evidence="3">Bacterial repeat domain-containing protein</fullName>
    </recommendedName>
</protein>
<dbReference type="AlphaFoldDB" id="A0A1V1P1M4"/>
<evidence type="ECO:0008006" key="3">
    <source>
        <dbReference type="Google" id="ProtNLM"/>
    </source>
</evidence>
<name>A0A1V1P1M4_9BACT</name>
<evidence type="ECO:0000313" key="2">
    <source>
        <dbReference type="Proteomes" id="UP000189670"/>
    </source>
</evidence>
<reference evidence="2" key="1">
    <citation type="submission" date="2012-11" db="EMBL/GenBank/DDBJ databases">
        <authorList>
            <person name="Lucero-Rivera Y.E."/>
            <person name="Tovar-Ramirez D."/>
        </authorList>
    </citation>
    <scope>NUCLEOTIDE SEQUENCE [LARGE SCALE GENOMIC DNA]</scope>
    <source>
        <strain evidence="2">Araruama</strain>
    </source>
</reference>
<dbReference type="Proteomes" id="UP000189670">
    <property type="component" value="Unassembled WGS sequence"/>
</dbReference>
<evidence type="ECO:0000313" key="1">
    <source>
        <dbReference type="EMBL" id="ETR68711.1"/>
    </source>
</evidence>
<feature type="non-terminal residue" evidence="1">
    <location>
        <position position="1"/>
    </location>
</feature>
<accession>A0A1V1P1M4</accession>
<proteinExistence type="predicted"/>
<dbReference type="EMBL" id="ATBP01000855">
    <property type="protein sequence ID" value="ETR68711.1"/>
    <property type="molecule type" value="Genomic_DNA"/>
</dbReference>